<keyword evidence="3 6" id="KW-0067">ATP-binding</keyword>
<proteinExistence type="predicted"/>
<dbReference type="CDD" id="cd03255">
    <property type="entry name" value="ABC_MJ0796_LolCDE_FtsE"/>
    <property type="match status" value="1"/>
</dbReference>
<evidence type="ECO:0000259" key="5">
    <source>
        <dbReference type="PROSITE" id="PS50893"/>
    </source>
</evidence>
<dbReference type="InterPro" id="IPR017871">
    <property type="entry name" value="ABC_transporter-like_CS"/>
</dbReference>
<dbReference type="Gene3D" id="3.40.50.300">
    <property type="entry name" value="P-loop containing nucleotide triphosphate hydrolases"/>
    <property type="match status" value="1"/>
</dbReference>
<dbReference type="RefSeq" id="WP_319154837.1">
    <property type="nucleotide sequence ID" value="NZ_CP138359.1"/>
</dbReference>
<dbReference type="GO" id="GO:0005886">
    <property type="term" value="C:plasma membrane"/>
    <property type="evidence" value="ECO:0007669"/>
    <property type="project" value="TreeGrafter"/>
</dbReference>
<keyword evidence="7" id="KW-1185">Reference proteome</keyword>
<evidence type="ECO:0000256" key="3">
    <source>
        <dbReference type="ARBA" id="ARBA00022840"/>
    </source>
</evidence>
<gene>
    <name evidence="6" type="ORF">SANBI_002122</name>
</gene>
<evidence type="ECO:0000256" key="2">
    <source>
        <dbReference type="ARBA" id="ARBA00022741"/>
    </source>
</evidence>
<dbReference type="GO" id="GO:0098796">
    <property type="term" value="C:membrane protein complex"/>
    <property type="evidence" value="ECO:0007669"/>
    <property type="project" value="UniProtKB-ARBA"/>
</dbReference>
<protein>
    <submittedName>
        <fullName evidence="6">ABC transporter ATP-binding protein</fullName>
    </submittedName>
</protein>
<name>A0AAF1BWP9_9MICO</name>
<dbReference type="Proteomes" id="UP001304340">
    <property type="component" value="Chromosome"/>
</dbReference>
<evidence type="ECO:0000256" key="4">
    <source>
        <dbReference type="SAM" id="MobiDB-lite"/>
    </source>
</evidence>
<dbReference type="InterPro" id="IPR003593">
    <property type="entry name" value="AAA+_ATPase"/>
</dbReference>
<dbReference type="GO" id="GO:0016887">
    <property type="term" value="F:ATP hydrolysis activity"/>
    <property type="evidence" value="ECO:0007669"/>
    <property type="project" value="InterPro"/>
</dbReference>
<dbReference type="InterPro" id="IPR027417">
    <property type="entry name" value="P-loop_NTPase"/>
</dbReference>
<dbReference type="SMART" id="SM00382">
    <property type="entry name" value="AAA"/>
    <property type="match status" value="1"/>
</dbReference>
<evidence type="ECO:0000256" key="1">
    <source>
        <dbReference type="ARBA" id="ARBA00022448"/>
    </source>
</evidence>
<dbReference type="SUPFAM" id="SSF52540">
    <property type="entry name" value="P-loop containing nucleoside triphosphate hydrolases"/>
    <property type="match status" value="1"/>
</dbReference>
<dbReference type="GO" id="GO:0005524">
    <property type="term" value="F:ATP binding"/>
    <property type="evidence" value="ECO:0007669"/>
    <property type="project" value="UniProtKB-KW"/>
</dbReference>
<dbReference type="KEGG" id="sbil:SANBI_002122"/>
<dbReference type="PROSITE" id="PS50893">
    <property type="entry name" value="ABC_TRANSPORTER_2"/>
    <property type="match status" value="1"/>
</dbReference>
<dbReference type="EMBL" id="CP138359">
    <property type="protein sequence ID" value="WPF80881.1"/>
    <property type="molecule type" value="Genomic_DNA"/>
</dbReference>
<dbReference type="PROSITE" id="PS00211">
    <property type="entry name" value="ABC_TRANSPORTER_1"/>
    <property type="match status" value="1"/>
</dbReference>
<dbReference type="AlphaFoldDB" id="A0AAF1BWP9"/>
<evidence type="ECO:0000313" key="7">
    <source>
        <dbReference type="Proteomes" id="UP001304340"/>
    </source>
</evidence>
<dbReference type="InterPro" id="IPR015854">
    <property type="entry name" value="ABC_transpr_LolD-like"/>
</dbReference>
<dbReference type="InterPro" id="IPR003439">
    <property type="entry name" value="ABC_transporter-like_ATP-bd"/>
</dbReference>
<dbReference type="Pfam" id="PF00005">
    <property type="entry name" value="ABC_tran"/>
    <property type="match status" value="1"/>
</dbReference>
<organism evidence="6 7">
    <name type="scientific">Sanguibacter biliveldensis</name>
    <dbReference type="NCBI Taxonomy" id="3030830"/>
    <lineage>
        <taxon>Bacteria</taxon>
        <taxon>Bacillati</taxon>
        <taxon>Actinomycetota</taxon>
        <taxon>Actinomycetes</taxon>
        <taxon>Micrococcales</taxon>
        <taxon>Sanguibacteraceae</taxon>
        <taxon>Sanguibacter</taxon>
    </lineage>
</organism>
<keyword evidence="2" id="KW-0547">Nucleotide-binding</keyword>
<dbReference type="GO" id="GO:0022857">
    <property type="term" value="F:transmembrane transporter activity"/>
    <property type="evidence" value="ECO:0007669"/>
    <property type="project" value="TreeGrafter"/>
</dbReference>
<dbReference type="FunFam" id="3.40.50.300:FF:000032">
    <property type="entry name" value="Export ABC transporter ATP-binding protein"/>
    <property type="match status" value="1"/>
</dbReference>
<reference evidence="7" key="1">
    <citation type="submission" date="2023-11" db="EMBL/GenBank/DDBJ databases">
        <authorList>
            <person name="Helweg L.P."/>
            <person name="Kiel A."/>
            <person name="Hitz F."/>
            <person name="Ruckert-Reed C."/>
            <person name="Busche T."/>
            <person name="Kaltschmidt B."/>
            <person name="Kaltschmidt C."/>
        </authorList>
    </citation>
    <scope>NUCLEOTIDE SEQUENCE [LARGE SCALE GENOMIC DNA]</scope>
    <source>
        <strain evidence="7">4.1</strain>
    </source>
</reference>
<dbReference type="PANTHER" id="PTHR24220">
    <property type="entry name" value="IMPORT ATP-BINDING PROTEIN"/>
    <property type="match status" value="1"/>
</dbReference>
<feature type="region of interest" description="Disordered" evidence="4">
    <location>
        <begin position="1"/>
        <end position="31"/>
    </location>
</feature>
<dbReference type="InterPro" id="IPR017911">
    <property type="entry name" value="MacB-like_ATP-bd"/>
</dbReference>
<sequence>MPLRPQNARPQDARPQTSHPHTAHPQASLPTLSTDTAVRLVQVTKTYPDGPDVVTALRSVSLAIPRGSFTAIMGPSGSGKSTFLSCAAGLDSPTSGQVIVGDVDITALSPDAVTRFRRDHIGFVFQAYNLVGHLTVAENIQLPMLLGGTRPDPGWQASLVDAVGLTGMEDHLPGELSGGQAQRVAIARALVTRPAVVFADEPTGALDTRTGQQVLGLLRRMSDELDQTLVVVTHDPGVAATADQVLFLADGSVVGDLVSPTAADVSARLAELGR</sequence>
<keyword evidence="1" id="KW-0813">Transport</keyword>
<dbReference type="PANTHER" id="PTHR24220:SF685">
    <property type="entry name" value="ABC TRANSPORTER RELATED"/>
    <property type="match status" value="1"/>
</dbReference>
<feature type="domain" description="ABC transporter" evidence="5">
    <location>
        <begin position="38"/>
        <end position="273"/>
    </location>
</feature>
<evidence type="ECO:0000313" key="6">
    <source>
        <dbReference type="EMBL" id="WPF80881.1"/>
    </source>
</evidence>
<accession>A0AAF1BWP9</accession>